<accession>A0A6V8K2K9</accession>
<protein>
    <submittedName>
        <fullName evidence="2">Uncharacterized protein</fullName>
    </submittedName>
</protein>
<feature type="region of interest" description="Disordered" evidence="1">
    <location>
        <begin position="79"/>
        <end position="101"/>
    </location>
</feature>
<evidence type="ECO:0000256" key="1">
    <source>
        <dbReference type="SAM" id="MobiDB-lite"/>
    </source>
</evidence>
<reference evidence="2 3" key="1">
    <citation type="submission" date="2020-03" db="EMBL/GenBank/DDBJ databases">
        <title>Whole genome shotgun sequence of Phytohabitans houttuyneae NBRC 108639.</title>
        <authorList>
            <person name="Komaki H."/>
            <person name="Tamura T."/>
        </authorList>
    </citation>
    <scope>NUCLEOTIDE SEQUENCE [LARGE SCALE GENOMIC DNA]</scope>
    <source>
        <strain evidence="2 3">NBRC 108639</strain>
    </source>
</reference>
<proteinExistence type="predicted"/>
<name>A0A6V8K2K9_9ACTN</name>
<dbReference type="Proteomes" id="UP000482800">
    <property type="component" value="Unassembled WGS sequence"/>
</dbReference>
<comment type="caution">
    <text evidence="2">The sequence shown here is derived from an EMBL/GenBank/DDBJ whole genome shotgun (WGS) entry which is preliminary data.</text>
</comment>
<keyword evidence="3" id="KW-1185">Reference proteome</keyword>
<sequence length="101" mass="11232">MDLASCLINALRRKSWPLRRGHRELGGHRRLSHGKQSLLRKSSDPIQDSTDQTVVVGVPLVTSLVLYVAIGLAKPERQPDRDALVDSLDDDPVEKERVPVS</sequence>
<gene>
    <name evidence="2" type="ORF">Phou_005890</name>
</gene>
<dbReference type="EMBL" id="BLPF01000001">
    <property type="protein sequence ID" value="GFJ76409.1"/>
    <property type="molecule type" value="Genomic_DNA"/>
</dbReference>
<dbReference type="AlphaFoldDB" id="A0A6V8K2K9"/>
<organism evidence="2 3">
    <name type="scientific">Phytohabitans houttuyneae</name>
    <dbReference type="NCBI Taxonomy" id="1076126"/>
    <lineage>
        <taxon>Bacteria</taxon>
        <taxon>Bacillati</taxon>
        <taxon>Actinomycetota</taxon>
        <taxon>Actinomycetes</taxon>
        <taxon>Micromonosporales</taxon>
        <taxon>Micromonosporaceae</taxon>
    </lineage>
</organism>
<evidence type="ECO:0000313" key="2">
    <source>
        <dbReference type="EMBL" id="GFJ76409.1"/>
    </source>
</evidence>
<reference evidence="2 3" key="2">
    <citation type="submission" date="2020-03" db="EMBL/GenBank/DDBJ databases">
        <authorList>
            <person name="Ichikawa N."/>
            <person name="Kimura A."/>
            <person name="Kitahashi Y."/>
            <person name="Uohara A."/>
        </authorList>
    </citation>
    <scope>NUCLEOTIDE SEQUENCE [LARGE SCALE GENOMIC DNA]</scope>
    <source>
        <strain evidence="2 3">NBRC 108639</strain>
    </source>
</reference>
<evidence type="ECO:0000313" key="3">
    <source>
        <dbReference type="Proteomes" id="UP000482800"/>
    </source>
</evidence>